<name>A0A0H5PZ39_9ZZZZ</name>
<organism evidence="2">
    <name type="scientific">uncultured prokaryote</name>
    <dbReference type="NCBI Taxonomy" id="198431"/>
    <lineage>
        <taxon>unclassified sequences</taxon>
        <taxon>environmental samples</taxon>
    </lineage>
</organism>
<sequence>MQDIVKYHNDFNKVKLPSLTEQEQNIFFGIISKIKNKGENKMGRVSFRITPNEISYFEKTIKFTPQELLEFSTENLTNKALGNMLLTLREKIFKADFTMLIEKDDEDLIGKVIINLFETFTLLYPKNDTEYKNLLRVEMTIHPYFSYLVDELNANFTRFELAEFFALSGKYTKTIYRQLKQFRQTGWAEWDFNEFKSLLDIPESYALCDIDKQILKPALRELTQERNLFDTKRIPFKGLKYTKIKKGGNKVTAIRFEWTKEKAQELESKQEKKVESTNTSYPKEPNIKAYCGLHINIPVREGGKESKIEGKITNIYETNEKIIMEIIDENFNTTNLPFDNLEALEKCVKSFQI</sequence>
<dbReference type="GO" id="GO:0006270">
    <property type="term" value="P:DNA replication initiation"/>
    <property type="evidence" value="ECO:0007669"/>
    <property type="project" value="InterPro"/>
</dbReference>
<accession>A0A0H5PZ39</accession>
<proteinExistence type="predicted"/>
<dbReference type="Gene3D" id="1.10.10.10">
    <property type="entry name" value="Winged helix-like DNA-binding domain superfamily/Winged helix DNA-binding domain"/>
    <property type="match status" value="2"/>
</dbReference>
<feature type="domain" description="Initiator Rep protein WH1" evidence="1">
    <location>
        <begin position="4"/>
        <end position="180"/>
    </location>
</feature>
<dbReference type="AlphaFoldDB" id="A0A0H5PZ39"/>
<dbReference type="Pfam" id="PF01051">
    <property type="entry name" value="Rep3_N"/>
    <property type="match status" value="1"/>
</dbReference>
<protein>
    <recommendedName>
        <fullName evidence="1">Initiator Rep protein WH1 domain-containing protein</fullName>
    </recommendedName>
</protein>
<reference evidence="2" key="2">
    <citation type="submission" date="2015-07" db="EMBL/GenBank/DDBJ databases">
        <title>Plasmids, circular viruses and viroids from rat gut.</title>
        <authorList>
            <person name="Jorgensen T.J."/>
            <person name="Hansen M.A."/>
            <person name="Xu Z."/>
            <person name="Tabak M.A."/>
            <person name="Sorensen S.J."/>
            <person name="Hansen L.H."/>
        </authorList>
    </citation>
    <scope>NUCLEOTIDE SEQUENCE</scope>
    <source>
        <plasmid evidence="2">pRGRH0258</plasmid>
    </source>
</reference>
<evidence type="ECO:0000313" key="2">
    <source>
        <dbReference type="EMBL" id="CRY94460.1"/>
    </source>
</evidence>
<reference evidence="2" key="1">
    <citation type="submission" date="2015-06" db="EMBL/GenBank/DDBJ databases">
        <authorList>
            <person name="Joergensen T."/>
        </authorList>
    </citation>
    <scope>NUCLEOTIDE SEQUENCE</scope>
    <source>
        <plasmid evidence="2">pRGRH0258</plasmid>
    </source>
</reference>
<dbReference type="SUPFAM" id="SSF46785">
    <property type="entry name" value="Winged helix' DNA-binding domain"/>
    <property type="match status" value="1"/>
</dbReference>
<dbReference type="InterPro" id="IPR036390">
    <property type="entry name" value="WH_DNA-bd_sf"/>
</dbReference>
<geneLocation type="plasmid" evidence="2">
    <name>pRGRH0258</name>
</geneLocation>
<keyword evidence="2" id="KW-0614">Plasmid</keyword>
<evidence type="ECO:0000259" key="1">
    <source>
        <dbReference type="Pfam" id="PF01051"/>
    </source>
</evidence>
<dbReference type="InterPro" id="IPR000525">
    <property type="entry name" value="Initiator_Rep_WH1"/>
</dbReference>
<dbReference type="Pfam" id="PF21205">
    <property type="entry name" value="Rep3_C"/>
    <property type="match status" value="1"/>
</dbReference>
<dbReference type="EMBL" id="LN852931">
    <property type="protein sequence ID" value="CRY94460.1"/>
    <property type="molecule type" value="Genomic_DNA"/>
</dbReference>
<dbReference type="GO" id="GO:0003887">
    <property type="term" value="F:DNA-directed DNA polymerase activity"/>
    <property type="evidence" value="ECO:0007669"/>
    <property type="project" value="InterPro"/>
</dbReference>
<dbReference type="InterPro" id="IPR036388">
    <property type="entry name" value="WH-like_DNA-bd_sf"/>
</dbReference>